<dbReference type="PROSITE" id="PS51833">
    <property type="entry name" value="HDOD"/>
    <property type="match status" value="1"/>
</dbReference>
<dbReference type="InterPro" id="IPR052340">
    <property type="entry name" value="RNase_Y/CdgJ"/>
</dbReference>
<gene>
    <name evidence="2" type="ORF">SAMN02745857_01822</name>
</gene>
<feature type="domain" description="HDOD" evidence="1">
    <location>
        <begin position="20"/>
        <end position="215"/>
    </location>
</feature>
<keyword evidence="3" id="KW-1185">Reference proteome</keyword>
<dbReference type="OrthoDB" id="9784953at2"/>
<dbReference type="PANTHER" id="PTHR33525:SF6">
    <property type="entry name" value="HDOD DOMAIN-CONTAINING PROTEIN"/>
    <property type="match status" value="1"/>
</dbReference>
<dbReference type="Pfam" id="PF08668">
    <property type="entry name" value="HDOD"/>
    <property type="match status" value="1"/>
</dbReference>
<dbReference type="AlphaFoldDB" id="A0A1W1XKC5"/>
<dbReference type="EMBL" id="FWXD01000009">
    <property type="protein sequence ID" value="SMC24292.1"/>
    <property type="molecule type" value="Genomic_DNA"/>
</dbReference>
<dbReference type="Gene3D" id="1.10.3210.10">
    <property type="entry name" value="Hypothetical protein af1432"/>
    <property type="match status" value="1"/>
</dbReference>
<protein>
    <submittedName>
        <fullName evidence="2">HD-like signal output (HDOD) domain, no enzymatic activity</fullName>
    </submittedName>
</protein>
<evidence type="ECO:0000313" key="3">
    <source>
        <dbReference type="Proteomes" id="UP000192761"/>
    </source>
</evidence>
<dbReference type="Proteomes" id="UP000192761">
    <property type="component" value="Unassembled WGS sequence"/>
</dbReference>
<proteinExistence type="predicted"/>
<accession>A0A1W1XKC5</accession>
<dbReference type="STRING" id="1121001.SAMN02745857_01822"/>
<evidence type="ECO:0000313" key="2">
    <source>
        <dbReference type="EMBL" id="SMC24292.1"/>
    </source>
</evidence>
<reference evidence="2 3" key="1">
    <citation type="submission" date="2017-04" db="EMBL/GenBank/DDBJ databases">
        <authorList>
            <person name="Afonso C.L."/>
            <person name="Miller P.J."/>
            <person name="Scott M.A."/>
            <person name="Spackman E."/>
            <person name="Goraichik I."/>
            <person name="Dimitrov K.M."/>
            <person name="Suarez D.L."/>
            <person name="Swayne D.E."/>
        </authorList>
    </citation>
    <scope>NUCLEOTIDE SEQUENCE [LARGE SCALE GENOMIC DNA]</scope>
    <source>
        <strain evidence="2 3">DSM 23236</strain>
    </source>
</reference>
<dbReference type="PANTHER" id="PTHR33525">
    <property type="match status" value="1"/>
</dbReference>
<name>A0A1W1XKC5_9NEIS</name>
<dbReference type="InterPro" id="IPR013976">
    <property type="entry name" value="HDOD"/>
</dbReference>
<dbReference type="SUPFAM" id="SSF109604">
    <property type="entry name" value="HD-domain/PDEase-like"/>
    <property type="match status" value="1"/>
</dbReference>
<evidence type="ECO:0000259" key="1">
    <source>
        <dbReference type="PROSITE" id="PS51833"/>
    </source>
</evidence>
<sequence length="286" mass="31866">MLQRQISSEATHELMKSLVIPPRPAILVALEEAARAAEPDLAAIGRIIVGDLALSAAVLKTVNSPLFRRGGKIGSVPQAVQMLGRDNLYNVVRGLLLRHSIKGKGLAPEQLDSFWSIAQQCAMVAAYLAARVPGVQPDDAYTYGLFRHCGMILMAMRFPSYAKNMHESERLARAEGIAQEEKRYHTSFNVIGYLVCRSWYLPEDVALAVLNQHDYALFDGPGRDQHHILALVALGSLAEHIVKMTVHQFEHVEWRQIEPTLLRFLGLDGNEFEDLYDAMQGMLAEH</sequence>
<organism evidence="2 3">
    <name type="scientific">Andreprevotia lacus DSM 23236</name>
    <dbReference type="NCBI Taxonomy" id="1121001"/>
    <lineage>
        <taxon>Bacteria</taxon>
        <taxon>Pseudomonadati</taxon>
        <taxon>Pseudomonadota</taxon>
        <taxon>Betaproteobacteria</taxon>
        <taxon>Neisseriales</taxon>
        <taxon>Chitinibacteraceae</taxon>
        <taxon>Andreprevotia</taxon>
    </lineage>
</organism>